<dbReference type="Gene3D" id="2.40.30.170">
    <property type="match status" value="1"/>
</dbReference>
<dbReference type="GO" id="GO:1990281">
    <property type="term" value="C:efflux pump complex"/>
    <property type="evidence" value="ECO:0007669"/>
    <property type="project" value="TreeGrafter"/>
</dbReference>
<feature type="domain" description="Multidrug resistance protein MdtA-like barrel-sandwich hybrid" evidence="3">
    <location>
        <begin position="70"/>
        <end position="190"/>
    </location>
</feature>
<keyword evidence="6" id="KW-1185">Reference proteome</keyword>
<comment type="caution">
    <text evidence="5">The sequence shown here is derived from an EMBL/GenBank/DDBJ whole genome shotgun (WGS) entry which is preliminary data.</text>
</comment>
<dbReference type="Gene3D" id="2.40.50.100">
    <property type="match status" value="1"/>
</dbReference>
<evidence type="ECO:0000259" key="4">
    <source>
        <dbReference type="Pfam" id="PF25989"/>
    </source>
</evidence>
<comment type="similarity">
    <text evidence="1">Belongs to the membrane fusion protein (MFP) (TC 8.A.1) family.</text>
</comment>
<reference evidence="5 6" key="1">
    <citation type="journal article" date="2012" name="J. Bacteriol.">
        <title>Draft Genome Sequence of Cecembia lonarensis Strain LW9T, Isolated from Lonar Lake, a Haloalkaline Lake in India.</title>
        <authorList>
            <person name="Shivaji S."/>
            <person name="Ara S."/>
            <person name="Singh A."/>
            <person name="Pinnaka A.K."/>
        </authorList>
    </citation>
    <scope>NUCLEOTIDE SEQUENCE [LARGE SCALE GENOMIC DNA]</scope>
    <source>
        <strain evidence="5 6">LW9</strain>
    </source>
</reference>
<evidence type="ECO:0000256" key="2">
    <source>
        <dbReference type="SAM" id="Coils"/>
    </source>
</evidence>
<organism evidence="5 6">
    <name type="scientific">Cecembia lonarensis (strain CCUG 58316 / KCTC 22772 / LW9)</name>
    <dbReference type="NCBI Taxonomy" id="1225176"/>
    <lineage>
        <taxon>Bacteria</taxon>
        <taxon>Pseudomonadati</taxon>
        <taxon>Bacteroidota</taxon>
        <taxon>Cytophagia</taxon>
        <taxon>Cytophagales</taxon>
        <taxon>Cyclobacteriaceae</taxon>
        <taxon>Cecembia</taxon>
    </lineage>
</organism>
<dbReference type="SUPFAM" id="SSF111369">
    <property type="entry name" value="HlyD-like secretion proteins"/>
    <property type="match status" value="1"/>
</dbReference>
<dbReference type="NCBIfam" id="TIGR01730">
    <property type="entry name" value="RND_mfp"/>
    <property type="match status" value="1"/>
</dbReference>
<keyword evidence="2" id="KW-0175">Coiled coil</keyword>
<dbReference type="Pfam" id="PF25917">
    <property type="entry name" value="BSH_RND"/>
    <property type="match status" value="1"/>
</dbReference>
<gene>
    <name evidence="5" type="ORF">B879_01391</name>
</gene>
<dbReference type="InterPro" id="IPR058637">
    <property type="entry name" value="YknX-like_C"/>
</dbReference>
<evidence type="ECO:0000259" key="3">
    <source>
        <dbReference type="Pfam" id="PF25917"/>
    </source>
</evidence>
<accession>K1L5A8</accession>
<dbReference type="InterPro" id="IPR058625">
    <property type="entry name" value="MdtA-like_BSH"/>
</dbReference>
<feature type="coiled-coil region" evidence="2">
    <location>
        <begin position="108"/>
        <end position="159"/>
    </location>
</feature>
<evidence type="ECO:0000313" key="6">
    <source>
        <dbReference type="Proteomes" id="UP000004478"/>
    </source>
</evidence>
<sequence>MKKILYILIPLALVGLIVAKLLTNKQIAEDRVYLYDREQPVQVTALQVSQTNINPEYSFTGTFEPNRESKLSAEVQGKVNRVLVESGSTVRKGQVLIQLDDALLQLQLKAAEVQVKGLEADLKRYRILVENEAIQGIQLEKTELALETANVQVSTLKEQISKSQIRAPFDGVVTAKLTEEGDFAAPGKPLLQLTDISQVKLGIQVPEQDLKLFELGKSYTVSIPSLPVETIGKVNMIGSRGNPANNFPVEIIVPNLSKQEIKAGMFGHLTLITDRDITGIVIPSAAIVGSDLEPQVYVVKDGKARIQKIQIEKRMQDQVLVRSGLQEKDVIIIGGLINVFEGASVITNL</sequence>
<dbReference type="RefSeq" id="WP_009184428.1">
    <property type="nucleotide sequence ID" value="NZ_AMGM01000015.1"/>
</dbReference>
<dbReference type="Pfam" id="PF25989">
    <property type="entry name" value="YknX_C"/>
    <property type="match status" value="1"/>
</dbReference>
<evidence type="ECO:0000313" key="5">
    <source>
        <dbReference type="EMBL" id="EKB49966.1"/>
    </source>
</evidence>
<dbReference type="InterPro" id="IPR006143">
    <property type="entry name" value="RND_pump_MFP"/>
</dbReference>
<dbReference type="GO" id="GO:0015562">
    <property type="term" value="F:efflux transmembrane transporter activity"/>
    <property type="evidence" value="ECO:0007669"/>
    <property type="project" value="TreeGrafter"/>
</dbReference>
<feature type="domain" description="YknX-like C-terminal permuted SH3-like" evidence="4">
    <location>
        <begin position="280"/>
        <end position="346"/>
    </location>
</feature>
<name>K1L5A8_CECL9</name>
<evidence type="ECO:0000256" key="1">
    <source>
        <dbReference type="ARBA" id="ARBA00009477"/>
    </source>
</evidence>
<dbReference type="Proteomes" id="UP000004478">
    <property type="component" value="Unassembled WGS sequence"/>
</dbReference>
<dbReference type="Gene3D" id="2.40.420.20">
    <property type="match status" value="1"/>
</dbReference>
<dbReference type="Gene3D" id="1.10.287.470">
    <property type="entry name" value="Helix hairpin bin"/>
    <property type="match status" value="1"/>
</dbReference>
<dbReference type="EMBL" id="AMGM01000015">
    <property type="protein sequence ID" value="EKB49966.1"/>
    <property type="molecule type" value="Genomic_DNA"/>
</dbReference>
<proteinExistence type="inferred from homology"/>
<dbReference type="PANTHER" id="PTHR30469">
    <property type="entry name" value="MULTIDRUG RESISTANCE PROTEIN MDTA"/>
    <property type="match status" value="1"/>
</dbReference>
<dbReference type="AlphaFoldDB" id="K1L5A8"/>
<dbReference type="OrthoDB" id="9784685at2"/>
<dbReference type="PANTHER" id="PTHR30469:SF15">
    <property type="entry name" value="HLYD FAMILY OF SECRETION PROTEINS"/>
    <property type="match status" value="1"/>
</dbReference>
<protein>
    <submittedName>
        <fullName evidence="5">Multidrug resistance protein MdtN</fullName>
    </submittedName>
</protein>